<dbReference type="InterPro" id="IPR036186">
    <property type="entry name" value="Serpin_sf"/>
</dbReference>
<evidence type="ECO:0000256" key="1">
    <source>
        <dbReference type="ARBA" id="ARBA00009500"/>
    </source>
</evidence>
<dbReference type="InterPro" id="IPR042178">
    <property type="entry name" value="Serpin_sf_1"/>
</dbReference>
<dbReference type="CDD" id="cd00172">
    <property type="entry name" value="serpin"/>
    <property type="match status" value="1"/>
</dbReference>
<dbReference type="Pfam" id="PF00079">
    <property type="entry name" value="Serpin"/>
    <property type="match status" value="1"/>
</dbReference>
<dbReference type="GeneTree" id="ENSGT00940000163730"/>
<dbReference type="SUPFAM" id="SSF56574">
    <property type="entry name" value="Serpins"/>
    <property type="match status" value="1"/>
</dbReference>
<accession>H2Y178</accession>
<dbReference type="PROSITE" id="PS00284">
    <property type="entry name" value="SERPIN"/>
    <property type="match status" value="1"/>
</dbReference>
<dbReference type="OMA" id="IRDNTHN"/>
<dbReference type="GO" id="GO:0005615">
    <property type="term" value="C:extracellular space"/>
    <property type="evidence" value="ECO:0000318"/>
    <property type="project" value="GO_Central"/>
</dbReference>
<dbReference type="InterPro" id="IPR023796">
    <property type="entry name" value="Serpin_dom"/>
</dbReference>
<dbReference type="EMBL" id="EAAA01000800">
    <property type="status" value="NOT_ANNOTATED_CDS"/>
    <property type="molecule type" value="Genomic_DNA"/>
</dbReference>
<evidence type="ECO:0000256" key="2">
    <source>
        <dbReference type="RuleBase" id="RU000411"/>
    </source>
</evidence>
<dbReference type="Gene3D" id="3.30.497.10">
    <property type="entry name" value="Antithrombin, subunit I, domain 2"/>
    <property type="match status" value="1"/>
</dbReference>
<protein>
    <recommendedName>
        <fullName evidence="3">Serpin domain-containing protein</fullName>
    </recommendedName>
</protein>
<reference evidence="5" key="1">
    <citation type="journal article" date="2002" name="Science">
        <title>The draft genome of Ciona intestinalis: insights into chordate and vertebrate origins.</title>
        <authorList>
            <person name="Dehal P."/>
            <person name="Satou Y."/>
            <person name="Campbell R.K."/>
            <person name="Chapman J."/>
            <person name="Degnan B."/>
            <person name="De Tomaso A."/>
            <person name="Davidson B."/>
            <person name="Di Gregorio A."/>
            <person name="Gelpke M."/>
            <person name="Goodstein D.M."/>
            <person name="Harafuji N."/>
            <person name="Hastings K.E."/>
            <person name="Ho I."/>
            <person name="Hotta K."/>
            <person name="Huang W."/>
            <person name="Kawashima T."/>
            <person name="Lemaire P."/>
            <person name="Martinez D."/>
            <person name="Meinertzhagen I.A."/>
            <person name="Necula S."/>
            <person name="Nonaka M."/>
            <person name="Putnam N."/>
            <person name="Rash S."/>
            <person name="Saiga H."/>
            <person name="Satake M."/>
            <person name="Terry A."/>
            <person name="Yamada L."/>
            <person name="Wang H.G."/>
            <person name="Awazu S."/>
            <person name="Azumi K."/>
            <person name="Boore J."/>
            <person name="Branno M."/>
            <person name="Chin-Bow S."/>
            <person name="DeSantis R."/>
            <person name="Doyle S."/>
            <person name="Francino P."/>
            <person name="Keys D.N."/>
            <person name="Haga S."/>
            <person name="Hayashi H."/>
            <person name="Hino K."/>
            <person name="Imai K.S."/>
            <person name="Inaba K."/>
            <person name="Kano S."/>
            <person name="Kobayashi K."/>
            <person name="Kobayashi M."/>
            <person name="Lee B.I."/>
            <person name="Makabe K.W."/>
            <person name="Manohar C."/>
            <person name="Matassi G."/>
            <person name="Medina M."/>
            <person name="Mochizuki Y."/>
            <person name="Mount S."/>
            <person name="Morishita T."/>
            <person name="Miura S."/>
            <person name="Nakayama A."/>
            <person name="Nishizaka S."/>
            <person name="Nomoto H."/>
            <person name="Ohta F."/>
            <person name="Oishi K."/>
            <person name="Rigoutsos I."/>
            <person name="Sano M."/>
            <person name="Sasaki A."/>
            <person name="Sasakura Y."/>
            <person name="Shoguchi E."/>
            <person name="Shin-i T."/>
            <person name="Spagnuolo A."/>
            <person name="Stainier D."/>
            <person name="Suzuki M.M."/>
            <person name="Tassy O."/>
            <person name="Takatori N."/>
            <person name="Tokuoka M."/>
            <person name="Yagi K."/>
            <person name="Yoshizaki F."/>
            <person name="Wada S."/>
            <person name="Zhang C."/>
            <person name="Hyatt P.D."/>
            <person name="Larimer F."/>
            <person name="Detter C."/>
            <person name="Doggett N."/>
            <person name="Glavina T."/>
            <person name="Hawkins T."/>
            <person name="Richardson P."/>
            <person name="Lucas S."/>
            <person name="Kohara Y."/>
            <person name="Levine M."/>
            <person name="Satoh N."/>
            <person name="Rokhsar D.S."/>
        </authorList>
    </citation>
    <scope>NUCLEOTIDE SEQUENCE [LARGE SCALE GENOMIC DNA]</scope>
</reference>
<dbReference type="AlphaFoldDB" id="H2Y178"/>
<organism evidence="4 5">
    <name type="scientific">Ciona intestinalis</name>
    <name type="common">Transparent sea squirt</name>
    <name type="synonym">Ascidia intestinalis</name>
    <dbReference type="NCBI Taxonomy" id="7719"/>
    <lineage>
        <taxon>Eukaryota</taxon>
        <taxon>Metazoa</taxon>
        <taxon>Chordata</taxon>
        <taxon>Tunicata</taxon>
        <taxon>Ascidiacea</taxon>
        <taxon>Phlebobranchia</taxon>
        <taxon>Cionidae</taxon>
        <taxon>Ciona</taxon>
    </lineage>
</organism>
<sequence length="411" mass="46964">MIATYCEKIGKMDGLTIDQVELPPFEKPAARLVNNFAFKLLNEIASDNEDNVVFSPLSIFTSLATLRPALNGTSLEQLNDVTGLDTIRESDMNDMYDGIFKKSSSYKLKQASRIYVDRGIRLSRSYRTDLYRMKISRARRLDFRRAPEESRNKINKYVKKRTRKLIKELVPVGAISSATMMYLVNAIYLKAKWDIPFQKSLTRMRRFRVSNNESIRVETMISKNTFCTRYSAEWACQVMQQTYKRGEHIYSFSFVIMSPHSAGNFSRFYDDGVTTMQEKMTRAFNKIWTRRGNRQQQLCSVKLPKFKVDYAENIKEVLKGLGIRDIFSINADFSRLSVRNNRELYVSEARHSAVLSADEAGVEAAGATAFGISLRSTSLQVTVNKPFIFALRHDPSGALIFVGKIVRPSVG</sequence>
<evidence type="ECO:0000313" key="4">
    <source>
        <dbReference type="Ensembl" id="ENSCINP00000035662.1"/>
    </source>
</evidence>
<name>H2Y178_CIOIN</name>
<comment type="similarity">
    <text evidence="1 2">Belongs to the serpin family.</text>
</comment>
<dbReference type="Gene3D" id="2.30.39.10">
    <property type="entry name" value="Alpha-1-antitrypsin, domain 1"/>
    <property type="match status" value="1"/>
</dbReference>
<evidence type="ECO:0000259" key="3">
    <source>
        <dbReference type="SMART" id="SM00093"/>
    </source>
</evidence>
<dbReference type="SMART" id="SM00093">
    <property type="entry name" value="SERPIN"/>
    <property type="match status" value="1"/>
</dbReference>
<evidence type="ECO:0000313" key="5">
    <source>
        <dbReference type="Proteomes" id="UP000008144"/>
    </source>
</evidence>
<dbReference type="InterPro" id="IPR000215">
    <property type="entry name" value="Serpin_fam"/>
</dbReference>
<reference evidence="4" key="3">
    <citation type="submission" date="2025-08" db="UniProtKB">
        <authorList>
            <consortium name="Ensembl"/>
        </authorList>
    </citation>
    <scope>IDENTIFICATION</scope>
</reference>
<dbReference type="HOGENOM" id="CLU_023330_0_2_1"/>
<keyword evidence="5" id="KW-1185">Reference proteome</keyword>
<dbReference type="Proteomes" id="UP000008144">
    <property type="component" value="Chromosome 11"/>
</dbReference>
<feature type="domain" description="Serpin" evidence="3">
    <location>
        <begin position="38"/>
        <end position="408"/>
    </location>
</feature>
<dbReference type="Ensembl" id="ENSCINT00000030871.1">
    <property type="protein sequence ID" value="ENSCINP00000035662.1"/>
    <property type="gene ID" value="ENSCING00000019051.1"/>
</dbReference>
<dbReference type="PANTHER" id="PTHR11461:SF211">
    <property type="entry name" value="GH10112P-RELATED"/>
    <property type="match status" value="1"/>
</dbReference>
<dbReference type="InterPro" id="IPR023795">
    <property type="entry name" value="Serpin_CS"/>
</dbReference>
<dbReference type="GO" id="GO:0004867">
    <property type="term" value="F:serine-type endopeptidase inhibitor activity"/>
    <property type="evidence" value="ECO:0000318"/>
    <property type="project" value="GO_Central"/>
</dbReference>
<proteinExistence type="inferred from homology"/>
<dbReference type="PANTHER" id="PTHR11461">
    <property type="entry name" value="SERINE PROTEASE INHIBITOR, SERPIN"/>
    <property type="match status" value="1"/>
</dbReference>
<reference evidence="4" key="2">
    <citation type="journal article" date="2008" name="Genome Biol.">
        <title>Improved genome assembly and evidence-based global gene model set for the chordate Ciona intestinalis: new insight into intron and operon populations.</title>
        <authorList>
            <person name="Satou Y."/>
            <person name="Mineta K."/>
            <person name="Ogasawara M."/>
            <person name="Sasakura Y."/>
            <person name="Shoguchi E."/>
            <person name="Ueno K."/>
            <person name="Yamada L."/>
            <person name="Matsumoto J."/>
            <person name="Wasserscheid J."/>
            <person name="Dewar K."/>
            <person name="Wiley G.B."/>
            <person name="Macmil S.L."/>
            <person name="Roe B.A."/>
            <person name="Zeller R.W."/>
            <person name="Hastings K.E."/>
            <person name="Lemaire P."/>
            <person name="Lindquist E."/>
            <person name="Endo T."/>
            <person name="Hotta K."/>
            <person name="Inaba K."/>
        </authorList>
    </citation>
    <scope>NUCLEOTIDE SEQUENCE [LARGE SCALE GENOMIC DNA]</scope>
    <source>
        <strain evidence="4">wild type</strain>
    </source>
</reference>
<reference evidence="4" key="4">
    <citation type="submission" date="2025-09" db="UniProtKB">
        <authorList>
            <consortium name="Ensembl"/>
        </authorList>
    </citation>
    <scope>IDENTIFICATION</scope>
</reference>
<dbReference type="InterPro" id="IPR042185">
    <property type="entry name" value="Serpin_sf_2"/>
</dbReference>
<dbReference type="InParanoid" id="H2Y178"/>